<reference evidence="2 3" key="1">
    <citation type="submission" date="2020-11" db="EMBL/GenBank/DDBJ databases">
        <authorList>
            <person name="Peeters C."/>
        </authorList>
    </citation>
    <scope>NUCLEOTIDE SEQUENCE [LARGE SCALE GENOMIC DNA]</scope>
    <source>
        <strain evidence="2 3">LMG 8286</strain>
    </source>
</reference>
<accession>A0ABN7KBB2</accession>
<feature type="domain" description="Phage tail fibre protein N-terminal" evidence="1">
    <location>
        <begin position="2"/>
        <end position="144"/>
    </location>
</feature>
<dbReference type="Pfam" id="PF12571">
    <property type="entry name" value="Phage_tail_fib"/>
    <property type="match status" value="1"/>
</dbReference>
<comment type="caution">
    <text evidence="2">The sequence shown here is derived from an EMBL/GenBank/DDBJ whole genome shotgun (WGS) entry which is preliminary data.</text>
</comment>
<evidence type="ECO:0000259" key="1">
    <source>
        <dbReference type="Pfam" id="PF12571"/>
    </source>
</evidence>
<evidence type="ECO:0000313" key="3">
    <source>
        <dbReference type="Proteomes" id="UP000789359"/>
    </source>
</evidence>
<dbReference type="PANTHER" id="PTHR35191:SF1">
    <property type="entry name" value="PROPHAGE SIDE TAIL FIBER PROTEIN HOMOLOG STFQ-RELATED"/>
    <property type="match status" value="1"/>
</dbReference>
<dbReference type="InterPro" id="IPR051934">
    <property type="entry name" value="Phage_Tail_Fiber_Structural"/>
</dbReference>
<proteinExistence type="predicted"/>
<keyword evidence="3" id="KW-1185">Reference proteome</keyword>
<dbReference type="RefSeq" id="WP_230056944.1">
    <property type="nucleotide sequence ID" value="NZ_CAJHOE010000002.1"/>
</dbReference>
<name>A0ABN7KBB2_9BACT</name>
<gene>
    <name evidence="2" type="ORF">LMG8286_01190</name>
</gene>
<sequence length="320" mass="35371">MKYFSILTTIGLNKLIKATANNEQIILSKMSVSDDSAEISQDMQSLQNERHKFSINSITQSESDKNVLICEGVITSDVGGFYIRKVGIYTDTDELFAVGEIPQSYKPLMAEGSAKDITIKFYLQIDNGTNITLKVDNNVVLATRNYVKDEIKKLNTELYTKFLPIKGKAADSTLLNGREASEYLLKNELSQEIQIATETKAGITKLKNTISGNAEDTAVTEKAVKDYVDVNASIGVNQTWQDMTEERQANITYTNTTGRPIAVIIYGKGTPEVSIGGNHIIDNFLGNDPVGHNSIFFLVPVGASYIASNHNKIVKWLELR</sequence>
<dbReference type="Proteomes" id="UP000789359">
    <property type="component" value="Unassembled WGS sequence"/>
</dbReference>
<dbReference type="InterPro" id="IPR022225">
    <property type="entry name" value="Phage_tail_fibre_N"/>
</dbReference>
<dbReference type="EMBL" id="CAJHOE010000002">
    <property type="protein sequence ID" value="CAD7288205.1"/>
    <property type="molecule type" value="Genomic_DNA"/>
</dbReference>
<evidence type="ECO:0000313" key="2">
    <source>
        <dbReference type="EMBL" id="CAD7288205.1"/>
    </source>
</evidence>
<protein>
    <recommendedName>
        <fullName evidence="1">Phage tail fibre protein N-terminal domain-containing protein</fullName>
    </recommendedName>
</protein>
<dbReference type="PANTHER" id="PTHR35191">
    <property type="entry name" value="PROPHAGE SIDE TAIL FIBER PROTEIN HOMOLOG STFQ-RELATED"/>
    <property type="match status" value="1"/>
</dbReference>
<organism evidence="2 3">
    <name type="scientific">Campylobacter suis</name>
    <dbReference type="NCBI Taxonomy" id="2790657"/>
    <lineage>
        <taxon>Bacteria</taxon>
        <taxon>Pseudomonadati</taxon>
        <taxon>Campylobacterota</taxon>
        <taxon>Epsilonproteobacteria</taxon>
        <taxon>Campylobacterales</taxon>
        <taxon>Campylobacteraceae</taxon>
        <taxon>Campylobacter</taxon>
    </lineage>
</organism>